<evidence type="ECO:0000313" key="2">
    <source>
        <dbReference type="Proteomes" id="UP001555342"/>
    </source>
</evidence>
<keyword evidence="2" id="KW-1185">Reference proteome</keyword>
<dbReference type="Proteomes" id="UP001555342">
    <property type="component" value="Unassembled WGS sequence"/>
</dbReference>
<sequence>MVNSVTFYGGSLLNSYDPFLTSPLPPGSKASSGQLCPQSGVWKSEVHQVVVGVSKGNIMPQYQSQSVEWQLTKYSLADLEKAKE</sequence>
<gene>
    <name evidence="1" type="ORF">AB1E22_11105</name>
</gene>
<dbReference type="RefSeq" id="WP_367595378.1">
    <property type="nucleotide sequence ID" value="NZ_JBFMVT010000002.1"/>
</dbReference>
<name>A0ABV3NUT3_9ENTR</name>
<dbReference type="EMBL" id="JBFMVT010000002">
    <property type="protein sequence ID" value="MEW7313235.1"/>
    <property type="molecule type" value="Genomic_DNA"/>
</dbReference>
<organism evidence="1 2">
    <name type="scientific">Buttiauxella gaviniae</name>
    <dbReference type="NCBI Taxonomy" id="82990"/>
    <lineage>
        <taxon>Bacteria</taxon>
        <taxon>Pseudomonadati</taxon>
        <taxon>Pseudomonadota</taxon>
        <taxon>Gammaproteobacteria</taxon>
        <taxon>Enterobacterales</taxon>
        <taxon>Enterobacteriaceae</taxon>
        <taxon>Buttiauxella</taxon>
    </lineage>
</organism>
<reference evidence="1 2" key="1">
    <citation type="submission" date="2024-07" db="EMBL/GenBank/DDBJ databases">
        <authorList>
            <person name="Wang L."/>
        </authorList>
    </citation>
    <scope>NUCLEOTIDE SEQUENCE [LARGE SCALE GENOMIC DNA]</scope>
    <source>
        <strain evidence="1 2">WL359</strain>
    </source>
</reference>
<evidence type="ECO:0000313" key="1">
    <source>
        <dbReference type="EMBL" id="MEW7313235.1"/>
    </source>
</evidence>
<protein>
    <submittedName>
        <fullName evidence="1">Uncharacterized protein</fullName>
    </submittedName>
</protein>
<accession>A0ABV3NUT3</accession>
<comment type="caution">
    <text evidence="1">The sequence shown here is derived from an EMBL/GenBank/DDBJ whole genome shotgun (WGS) entry which is preliminary data.</text>
</comment>
<proteinExistence type="predicted"/>